<protein>
    <submittedName>
        <fullName evidence="4">GNAT family N-acetyltransferase</fullName>
    </submittedName>
</protein>
<evidence type="ECO:0000313" key="5">
    <source>
        <dbReference type="Proteomes" id="UP000595894"/>
    </source>
</evidence>
<keyword evidence="5" id="KW-1185">Reference proteome</keyword>
<evidence type="ECO:0000256" key="1">
    <source>
        <dbReference type="ARBA" id="ARBA00022679"/>
    </source>
</evidence>
<dbReference type="Proteomes" id="UP000595894">
    <property type="component" value="Chromosome"/>
</dbReference>
<organism evidence="4 5">
    <name type="scientific">Sphingomonas aliaeris</name>
    <dbReference type="NCBI Taxonomy" id="2759526"/>
    <lineage>
        <taxon>Bacteria</taxon>
        <taxon>Pseudomonadati</taxon>
        <taxon>Pseudomonadota</taxon>
        <taxon>Alphaproteobacteria</taxon>
        <taxon>Sphingomonadales</taxon>
        <taxon>Sphingomonadaceae</taxon>
        <taxon>Sphingomonas</taxon>
    </lineage>
</organism>
<dbReference type="InterPro" id="IPR000182">
    <property type="entry name" value="GNAT_dom"/>
</dbReference>
<evidence type="ECO:0000313" key="4">
    <source>
        <dbReference type="EMBL" id="QQV78896.1"/>
    </source>
</evidence>
<dbReference type="GO" id="GO:0016747">
    <property type="term" value="F:acyltransferase activity, transferring groups other than amino-acyl groups"/>
    <property type="evidence" value="ECO:0007669"/>
    <property type="project" value="InterPro"/>
</dbReference>
<evidence type="ECO:0000259" key="3">
    <source>
        <dbReference type="PROSITE" id="PS51186"/>
    </source>
</evidence>
<dbReference type="CDD" id="cd04301">
    <property type="entry name" value="NAT_SF"/>
    <property type="match status" value="1"/>
</dbReference>
<keyword evidence="2" id="KW-0012">Acyltransferase</keyword>
<proteinExistence type="predicted"/>
<dbReference type="InterPro" id="IPR016181">
    <property type="entry name" value="Acyl_CoA_acyltransferase"/>
</dbReference>
<feature type="domain" description="N-acetyltransferase" evidence="3">
    <location>
        <begin position="1"/>
        <end position="143"/>
    </location>
</feature>
<dbReference type="AlphaFoldDB" id="A0A974S5X7"/>
<name>A0A974S5X7_9SPHN</name>
<dbReference type="InterPro" id="IPR050832">
    <property type="entry name" value="Bact_Acetyltransf"/>
</dbReference>
<keyword evidence="1" id="KW-0808">Transferase</keyword>
<evidence type="ECO:0000256" key="2">
    <source>
        <dbReference type="ARBA" id="ARBA00023315"/>
    </source>
</evidence>
<gene>
    <name evidence="4" type="ORF">H5J25_07170</name>
</gene>
<dbReference type="Pfam" id="PF00583">
    <property type="entry name" value="Acetyltransf_1"/>
    <property type="match status" value="1"/>
</dbReference>
<dbReference type="Gene3D" id="3.40.630.30">
    <property type="match status" value="1"/>
</dbReference>
<dbReference type="SUPFAM" id="SSF55729">
    <property type="entry name" value="Acyl-CoA N-acyltransferases (Nat)"/>
    <property type="match status" value="1"/>
</dbReference>
<dbReference type="PANTHER" id="PTHR43877">
    <property type="entry name" value="AMINOALKYLPHOSPHONATE N-ACETYLTRANSFERASE-RELATED-RELATED"/>
    <property type="match status" value="1"/>
</dbReference>
<accession>A0A974S5X7</accession>
<dbReference type="EMBL" id="CP061035">
    <property type="protein sequence ID" value="QQV78896.1"/>
    <property type="molecule type" value="Genomic_DNA"/>
</dbReference>
<dbReference type="PROSITE" id="PS51186">
    <property type="entry name" value="GNAT"/>
    <property type="match status" value="1"/>
</dbReference>
<sequence length="143" mass="16141">MREDLEAIVALLDDDESSKGREDPGLPLDPRYIAAFEAIHADPNQESIVAELDGRLVGTMQLTYIPGIAFRGSWRGLIEAVRVSGDMRGHGIGGQMIDWAVERFRARGCSFVQLMSMRTREDAHRFYERLGWTKSHYGFKLAL</sequence>
<dbReference type="KEGG" id="sari:H5J25_07170"/>
<reference evidence="5" key="1">
    <citation type="submission" date="2020-09" db="EMBL/GenBank/DDBJ databases">
        <title>Sphingomonas sp., a new species isolated from pork steak.</title>
        <authorList>
            <person name="Heidler von Heilborn D."/>
        </authorList>
    </citation>
    <scope>NUCLEOTIDE SEQUENCE [LARGE SCALE GENOMIC DNA]</scope>
</reference>